<organism evidence="5 6">
    <name type="scientific">Marinirhabdus gelatinilytica</name>
    <dbReference type="NCBI Taxonomy" id="1703343"/>
    <lineage>
        <taxon>Bacteria</taxon>
        <taxon>Pseudomonadati</taxon>
        <taxon>Bacteroidota</taxon>
        <taxon>Flavobacteriia</taxon>
        <taxon>Flavobacteriales</taxon>
        <taxon>Flavobacteriaceae</taxon>
    </lineage>
</organism>
<dbReference type="PROSITE" id="PS51186">
    <property type="entry name" value="GNAT"/>
    <property type="match status" value="1"/>
</dbReference>
<dbReference type="AlphaFoldDB" id="A0A370QJ37"/>
<dbReference type="SUPFAM" id="SSF55729">
    <property type="entry name" value="Acyl-CoA N-acyltransferases (Nat)"/>
    <property type="match status" value="1"/>
</dbReference>
<evidence type="ECO:0000313" key="5">
    <source>
        <dbReference type="EMBL" id="RDK88356.1"/>
    </source>
</evidence>
<dbReference type="Proteomes" id="UP000255317">
    <property type="component" value="Unassembled WGS sequence"/>
</dbReference>
<keyword evidence="3" id="KW-0012">Acyltransferase</keyword>
<dbReference type="FunFam" id="3.40.630.30:FF:000064">
    <property type="entry name" value="GNAT family acetyltransferase"/>
    <property type="match status" value="1"/>
</dbReference>
<evidence type="ECO:0000313" key="6">
    <source>
        <dbReference type="Proteomes" id="UP000255317"/>
    </source>
</evidence>
<dbReference type="PANTHER" id="PTHR10545">
    <property type="entry name" value="DIAMINE N-ACETYLTRANSFERASE"/>
    <property type="match status" value="1"/>
</dbReference>
<dbReference type="InterPro" id="IPR051016">
    <property type="entry name" value="Diverse_Substrate_AcTransf"/>
</dbReference>
<dbReference type="InterPro" id="IPR000182">
    <property type="entry name" value="GNAT_dom"/>
</dbReference>
<dbReference type="Gene3D" id="3.40.630.30">
    <property type="match status" value="1"/>
</dbReference>
<keyword evidence="2 5" id="KW-0808">Transferase</keyword>
<protein>
    <submittedName>
        <fullName evidence="5">Acetyltransferase (GNAT) family protein</fullName>
    </submittedName>
</protein>
<dbReference type="PANTHER" id="PTHR10545:SF29">
    <property type="entry name" value="GH14572P-RELATED"/>
    <property type="match status" value="1"/>
</dbReference>
<comment type="similarity">
    <text evidence="1">Belongs to the acetyltransferase family.</text>
</comment>
<evidence type="ECO:0000256" key="1">
    <source>
        <dbReference type="ARBA" id="ARBA00008694"/>
    </source>
</evidence>
<comment type="caution">
    <text evidence="5">The sequence shown here is derived from an EMBL/GenBank/DDBJ whole genome shotgun (WGS) entry which is preliminary data.</text>
</comment>
<proteinExistence type="inferred from homology"/>
<gene>
    <name evidence="5" type="ORF">C8D94_101227</name>
</gene>
<dbReference type="OrthoDB" id="9805924at2"/>
<dbReference type="InterPro" id="IPR016181">
    <property type="entry name" value="Acyl_CoA_acyltransferase"/>
</dbReference>
<evidence type="ECO:0000256" key="3">
    <source>
        <dbReference type="ARBA" id="ARBA00023315"/>
    </source>
</evidence>
<sequence>MNTAIRKAEKQDMPQVLELIKELAAFENEPNAVEVTVAELEREGFENNLFTCFVAEVENNIVGMALVYFRFSTWKGRTVHLEDLVVNKAYRGNGIGSELFKKVMGYARAQGVRRAEWIVLDWNKGAIAMYEKHKAIFHKDWWLVEMNEQELKKYNS</sequence>
<feature type="domain" description="N-acetyltransferase" evidence="4">
    <location>
        <begin position="3"/>
        <end position="156"/>
    </location>
</feature>
<evidence type="ECO:0000256" key="2">
    <source>
        <dbReference type="ARBA" id="ARBA00022679"/>
    </source>
</evidence>
<dbReference type="GO" id="GO:0008080">
    <property type="term" value="F:N-acetyltransferase activity"/>
    <property type="evidence" value="ECO:0007669"/>
    <property type="project" value="TreeGrafter"/>
</dbReference>
<dbReference type="CDD" id="cd04301">
    <property type="entry name" value="NAT_SF"/>
    <property type="match status" value="1"/>
</dbReference>
<dbReference type="RefSeq" id="WP_115122071.1">
    <property type="nucleotide sequence ID" value="NZ_QRAO01000001.1"/>
</dbReference>
<dbReference type="EMBL" id="QRAO01000001">
    <property type="protein sequence ID" value="RDK88356.1"/>
    <property type="molecule type" value="Genomic_DNA"/>
</dbReference>
<name>A0A370QJ37_9FLAO</name>
<reference evidence="5 6" key="1">
    <citation type="submission" date="2018-07" db="EMBL/GenBank/DDBJ databases">
        <title>Genomic Encyclopedia of Type Strains, Phase IV (KMG-IV): sequencing the most valuable type-strain genomes for metagenomic binning, comparative biology and taxonomic classification.</title>
        <authorList>
            <person name="Goeker M."/>
        </authorList>
    </citation>
    <scope>NUCLEOTIDE SEQUENCE [LARGE SCALE GENOMIC DNA]</scope>
    <source>
        <strain evidence="5 6">DSM 101478</strain>
    </source>
</reference>
<dbReference type="Pfam" id="PF00583">
    <property type="entry name" value="Acetyltransf_1"/>
    <property type="match status" value="1"/>
</dbReference>
<evidence type="ECO:0000259" key="4">
    <source>
        <dbReference type="PROSITE" id="PS51186"/>
    </source>
</evidence>
<accession>A0A370QJ37</accession>
<keyword evidence="6" id="KW-1185">Reference proteome</keyword>